<comment type="caution">
    <text evidence="2">The sequence shown here is derived from an EMBL/GenBank/DDBJ whole genome shotgun (WGS) entry which is preliminary data.</text>
</comment>
<protein>
    <submittedName>
        <fullName evidence="2">Collagen alpha-2(XI) chain</fullName>
    </submittedName>
</protein>
<proteinExistence type="predicted"/>
<dbReference type="Proteomes" id="UP001279410">
    <property type="component" value="Unassembled WGS sequence"/>
</dbReference>
<organism evidence="2 3">
    <name type="scientific">Lates japonicus</name>
    <name type="common">Japanese lates</name>
    <dbReference type="NCBI Taxonomy" id="270547"/>
    <lineage>
        <taxon>Eukaryota</taxon>
        <taxon>Metazoa</taxon>
        <taxon>Chordata</taxon>
        <taxon>Craniata</taxon>
        <taxon>Vertebrata</taxon>
        <taxon>Euteleostomi</taxon>
        <taxon>Actinopterygii</taxon>
        <taxon>Neopterygii</taxon>
        <taxon>Teleostei</taxon>
        <taxon>Neoteleostei</taxon>
        <taxon>Acanthomorphata</taxon>
        <taxon>Carangaria</taxon>
        <taxon>Carangaria incertae sedis</taxon>
        <taxon>Centropomidae</taxon>
        <taxon>Lates</taxon>
    </lineage>
</organism>
<evidence type="ECO:0000256" key="1">
    <source>
        <dbReference type="SAM" id="MobiDB-lite"/>
    </source>
</evidence>
<name>A0AAD3R8W6_LATJO</name>
<sequence length="147" mass="15707">MLRDAFLLLVLDPVDVLPGLCRFPLSLRREKRVPASASVLNNPVMLTHHQEGQISAPTKQLFSVSRASSSSALNWGAHLFFLSRGPGGKLAPGDYPLFRGVNLADGSGIAPAFSVSKALTLLLDCKERDDPSPARGSNRADVDTNGI</sequence>
<gene>
    <name evidence="2" type="ORF">AKAME5_001144400</name>
</gene>
<feature type="region of interest" description="Disordered" evidence="1">
    <location>
        <begin position="127"/>
        <end position="147"/>
    </location>
</feature>
<evidence type="ECO:0000313" key="3">
    <source>
        <dbReference type="Proteomes" id="UP001279410"/>
    </source>
</evidence>
<dbReference type="GO" id="GO:0005581">
    <property type="term" value="C:collagen trimer"/>
    <property type="evidence" value="ECO:0007669"/>
    <property type="project" value="UniProtKB-KW"/>
</dbReference>
<keyword evidence="2" id="KW-0176">Collagen</keyword>
<evidence type="ECO:0000313" key="2">
    <source>
        <dbReference type="EMBL" id="GLD59446.1"/>
    </source>
</evidence>
<dbReference type="AlphaFoldDB" id="A0AAD3R8W6"/>
<dbReference type="EMBL" id="BRZM01000037">
    <property type="protein sequence ID" value="GLD59446.1"/>
    <property type="molecule type" value="Genomic_DNA"/>
</dbReference>
<accession>A0AAD3R8W6</accession>
<reference evidence="2" key="1">
    <citation type="submission" date="2022-08" db="EMBL/GenBank/DDBJ databases">
        <title>Genome sequencing of akame (Lates japonicus).</title>
        <authorList>
            <person name="Hashiguchi Y."/>
            <person name="Takahashi H."/>
        </authorList>
    </citation>
    <scope>NUCLEOTIDE SEQUENCE</scope>
    <source>
        <strain evidence="2">Kochi</strain>
    </source>
</reference>
<keyword evidence="3" id="KW-1185">Reference proteome</keyword>